<reference evidence="2 3" key="1">
    <citation type="journal article" date="2018" name="Evol. Lett.">
        <title>Horizontal gene cluster transfer increased hallucinogenic mushroom diversity.</title>
        <authorList>
            <person name="Reynolds H.T."/>
            <person name="Vijayakumar V."/>
            <person name="Gluck-Thaler E."/>
            <person name="Korotkin H.B."/>
            <person name="Matheny P.B."/>
            <person name="Slot J.C."/>
        </authorList>
    </citation>
    <scope>NUCLEOTIDE SEQUENCE [LARGE SCALE GENOMIC DNA]</scope>
    <source>
        <strain evidence="2 3">2629</strain>
    </source>
</reference>
<comment type="caution">
    <text evidence="2">The sequence shown here is derived from an EMBL/GenBank/DDBJ whole genome shotgun (WGS) entry which is preliminary data.</text>
</comment>
<protein>
    <submittedName>
        <fullName evidence="2">Uncharacterized protein</fullName>
    </submittedName>
</protein>
<keyword evidence="3" id="KW-1185">Reference proteome</keyword>
<proteinExistence type="predicted"/>
<feature type="compositionally biased region" description="Low complexity" evidence="1">
    <location>
        <begin position="70"/>
        <end position="85"/>
    </location>
</feature>
<evidence type="ECO:0000313" key="3">
    <source>
        <dbReference type="Proteomes" id="UP000284842"/>
    </source>
</evidence>
<organism evidence="2 3">
    <name type="scientific">Panaeolus cyanescens</name>
    <dbReference type="NCBI Taxonomy" id="181874"/>
    <lineage>
        <taxon>Eukaryota</taxon>
        <taxon>Fungi</taxon>
        <taxon>Dikarya</taxon>
        <taxon>Basidiomycota</taxon>
        <taxon>Agaricomycotina</taxon>
        <taxon>Agaricomycetes</taxon>
        <taxon>Agaricomycetidae</taxon>
        <taxon>Agaricales</taxon>
        <taxon>Agaricineae</taxon>
        <taxon>Galeropsidaceae</taxon>
        <taxon>Panaeolus</taxon>
    </lineage>
</organism>
<dbReference type="OrthoDB" id="3011914at2759"/>
<feature type="region of interest" description="Disordered" evidence="1">
    <location>
        <begin position="127"/>
        <end position="153"/>
    </location>
</feature>
<gene>
    <name evidence="2" type="ORF">CVT24_013212</name>
</gene>
<feature type="compositionally biased region" description="Basic and acidic residues" evidence="1">
    <location>
        <begin position="56"/>
        <end position="66"/>
    </location>
</feature>
<name>A0A409YMU6_9AGAR</name>
<evidence type="ECO:0000313" key="2">
    <source>
        <dbReference type="EMBL" id="PPR04413.1"/>
    </source>
</evidence>
<feature type="region of interest" description="Disordered" evidence="1">
    <location>
        <begin position="422"/>
        <end position="450"/>
    </location>
</feature>
<dbReference type="Proteomes" id="UP000284842">
    <property type="component" value="Unassembled WGS sequence"/>
</dbReference>
<accession>A0A409YMU6</accession>
<evidence type="ECO:0000256" key="1">
    <source>
        <dbReference type="SAM" id="MobiDB-lite"/>
    </source>
</evidence>
<dbReference type="InParanoid" id="A0A409YMU6"/>
<dbReference type="EMBL" id="NHTK01000951">
    <property type="protein sequence ID" value="PPR04413.1"/>
    <property type="molecule type" value="Genomic_DNA"/>
</dbReference>
<feature type="region of interest" description="Disordered" evidence="1">
    <location>
        <begin position="1"/>
        <end position="89"/>
    </location>
</feature>
<dbReference type="AlphaFoldDB" id="A0A409YMU6"/>
<sequence>MDIDPPAGHSKPTKPQPTIYPTDTCGIGKTKRVGRMVLLSEQLPIPPKEPKVKKKAKEEPNPRADDVAQPPATTPNDNTPDTTKPLPRFTKTKITTEEYALSAQTHSPNSLMIDEDEGQELEYVEVTKTNSSTHRYPPSTPRETPRNQTDQTKWEAVDPDTQEEWGMIEDRDGKPPLLIYSWGAKAAKDSVCSQHQAITNTLIAAGKAYNITDPVIVCPQLIPLGRVPHRPIVPFLAVGLDQKFKAELLERRVLATDTNAIFINPFHSKPTTFAFVLSGYPGTPNDTNNFKVASYIKAGLEQPETAPMILEFLALYNDNIPANIRQDPKASMAFIVDSVVADGFTLRTREGAENPTYRVYIHPPTSNTEGHNLWINGLNKLKFRTPLGTAHTRPTFRCNLCKGLDHPTGLCPFPLTPGWNIADPHATQPRRPAGNGDQKPRYSGKPSIFS</sequence>